<dbReference type="AlphaFoldDB" id="A0A1D8NPF1"/>
<dbReference type="RefSeq" id="XP_068139555.1">
    <property type="nucleotide sequence ID" value="XM_068283454.1"/>
</dbReference>
<name>A0A1D8NPF1_YARLL</name>
<dbReference type="GeneID" id="94584031"/>
<sequence>MTLVCLRTYFHGGGPKRFSHDSMISGLDARTMGVSQVPCTWGKPASEYPCSWQLELADLQMIKLSDHDEIQLPGAFPHNI</sequence>
<accession>A0A1D8NPF1</accession>
<organism evidence="1 2">
    <name type="scientific">Yarrowia lipolytica</name>
    <name type="common">Candida lipolytica</name>
    <dbReference type="NCBI Taxonomy" id="4952"/>
    <lineage>
        <taxon>Eukaryota</taxon>
        <taxon>Fungi</taxon>
        <taxon>Dikarya</taxon>
        <taxon>Ascomycota</taxon>
        <taxon>Saccharomycotina</taxon>
        <taxon>Dipodascomycetes</taxon>
        <taxon>Dipodascales</taxon>
        <taxon>Dipodascales incertae sedis</taxon>
        <taxon>Yarrowia</taxon>
    </lineage>
</organism>
<dbReference type="EMBL" id="CP017558">
    <property type="protein sequence ID" value="AOW07509.1"/>
    <property type="molecule type" value="Genomic_DNA"/>
</dbReference>
<dbReference type="VEuPathDB" id="FungiDB:YALI1_F28123g"/>
<proteinExistence type="predicted"/>
<evidence type="ECO:0000313" key="1">
    <source>
        <dbReference type="EMBL" id="AOW07509.1"/>
    </source>
</evidence>
<dbReference type="Proteomes" id="UP000182444">
    <property type="component" value="Chromosome 1F"/>
</dbReference>
<gene>
    <name evidence="1" type="ORF">YALI1_F28123g</name>
</gene>
<evidence type="ECO:0000313" key="2">
    <source>
        <dbReference type="Proteomes" id="UP000182444"/>
    </source>
</evidence>
<reference evidence="1 2" key="1">
    <citation type="journal article" date="2016" name="PLoS ONE">
        <title>Sequence Assembly of Yarrowia lipolytica Strain W29/CLIB89 Shows Transposable Element Diversity.</title>
        <authorList>
            <person name="Magnan C."/>
            <person name="Yu J."/>
            <person name="Chang I."/>
            <person name="Jahn E."/>
            <person name="Kanomata Y."/>
            <person name="Wu J."/>
            <person name="Zeller M."/>
            <person name="Oakes M."/>
            <person name="Baldi P."/>
            <person name="Sandmeyer S."/>
        </authorList>
    </citation>
    <scope>NUCLEOTIDE SEQUENCE [LARGE SCALE GENOMIC DNA]</scope>
    <source>
        <strain evidence="2">CLIB89(W29)</strain>
    </source>
</reference>
<protein>
    <submittedName>
        <fullName evidence="1">Uncharacterized protein</fullName>
    </submittedName>
</protein>